<sequence length="387" mass="42621">MPQTIENANSVITVDLSKVKRNIERIRRHIGPDVKIMYTAKSNGYGHGLVVPTLYMRDHCGIRYFATGMLSEAVELREAGLKDFILVLGGIPYTGIPDFVSNDLVATVYEDTIPQALDAEAARQGKKVRVHIKIDTGLRRIGVRVGEELAHLIETLKSLPNLEIDGVFTHLANAYSLDKTFTNQQMAEFTQALEQLREAGIQPRLVHAANTAACVASPETYYDMVRLAALIFGYDISPGIPNRLGLEPVIQWTAPILSVHWAEAGDNVSYYRFFTPKRRTKIAIVGFGMGDGYVRSLVTKDTEHNADVLIHGRRARILDLNVDVAYIDVTDIPDVKMGDTVTIIGKDGDDEITSMELGEVGGTSSGHICCAITSRPLRYYINASSGD</sequence>
<comment type="cofactor">
    <cofactor evidence="1">
        <name>pyridoxal 5'-phosphate</name>
        <dbReference type="ChEBI" id="CHEBI:597326"/>
    </cofactor>
</comment>
<protein>
    <submittedName>
        <fullName evidence="5">Alanine racemase</fullName>
        <ecNumber evidence="5">5.1.1.1</ecNumber>
    </submittedName>
</protein>
<evidence type="ECO:0000313" key="6">
    <source>
        <dbReference type="Proteomes" id="UP000658131"/>
    </source>
</evidence>
<keyword evidence="2" id="KW-0663">Pyridoxal phosphate</keyword>
<dbReference type="RefSeq" id="WP_262399095.1">
    <property type="nucleotide sequence ID" value="NZ_JACRTB010000004.1"/>
</dbReference>
<dbReference type="InterPro" id="IPR001608">
    <property type="entry name" value="Ala_racemase_N"/>
</dbReference>
<dbReference type="Gene3D" id="3.20.20.10">
    <property type="entry name" value="Alanine racemase"/>
    <property type="match status" value="1"/>
</dbReference>
<dbReference type="NCBIfam" id="TIGR00492">
    <property type="entry name" value="alr"/>
    <property type="match status" value="1"/>
</dbReference>
<reference evidence="5 6" key="1">
    <citation type="submission" date="2020-08" db="EMBL/GenBank/DDBJ databases">
        <title>Genome public.</title>
        <authorList>
            <person name="Liu C."/>
            <person name="Sun Q."/>
        </authorList>
    </citation>
    <scope>NUCLEOTIDE SEQUENCE [LARGE SCALE GENOMIC DNA]</scope>
    <source>
        <strain evidence="5 6">BX1</strain>
    </source>
</reference>
<dbReference type="InterPro" id="IPR000821">
    <property type="entry name" value="Ala_racemase"/>
</dbReference>
<dbReference type="EMBL" id="JACRTB010000004">
    <property type="protein sequence ID" value="MBC8575455.1"/>
    <property type="molecule type" value="Genomic_DNA"/>
</dbReference>
<dbReference type="Pfam" id="PF00842">
    <property type="entry name" value="Ala_racemase_C"/>
    <property type="match status" value="1"/>
</dbReference>
<keyword evidence="3 5" id="KW-0413">Isomerase</keyword>
<accession>A0ABR7NGW8</accession>
<dbReference type="SUPFAM" id="SSF51419">
    <property type="entry name" value="PLP-binding barrel"/>
    <property type="match status" value="1"/>
</dbReference>
<evidence type="ECO:0000256" key="1">
    <source>
        <dbReference type="ARBA" id="ARBA00001933"/>
    </source>
</evidence>
<dbReference type="PANTHER" id="PTHR30511">
    <property type="entry name" value="ALANINE RACEMASE"/>
    <property type="match status" value="1"/>
</dbReference>
<comment type="caution">
    <text evidence="5">The sequence shown here is derived from an EMBL/GenBank/DDBJ whole genome shotgun (WGS) entry which is preliminary data.</text>
</comment>
<dbReference type="PRINTS" id="PR00992">
    <property type="entry name" value="ALARACEMASE"/>
</dbReference>
<dbReference type="CDD" id="cd00430">
    <property type="entry name" value="PLPDE_III_AR"/>
    <property type="match status" value="1"/>
</dbReference>
<dbReference type="GO" id="GO:0008784">
    <property type="term" value="F:alanine racemase activity"/>
    <property type="evidence" value="ECO:0007669"/>
    <property type="project" value="UniProtKB-EC"/>
</dbReference>
<name>A0ABR7NGW8_9FIRM</name>
<keyword evidence="6" id="KW-1185">Reference proteome</keyword>
<dbReference type="Proteomes" id="UP000658131">
    <property type="component" value="Unassembled WGS sequence"/>
</dbReference>
<proteinExistence type="predicted"/>
<evidence type="ECO:0000256" key="3">
    <source>
        <dbReference type="ARBA" id="ARBA00023235"/>
    </source>
</evidence>
<gene>
    <name evidence="5" type="primary">alr</name>
    <name evidence="5" type="ORF">H8717_03370</name>
</gene>
<dbReference type="Gene3D" id="2.40.37.10">
    <property type="entry name" value="Lyase, Ornithine Decarboxylase, Chain A, domain 1"/>
    <property type="match status" value="1"/>
</dbReference>
<evidence type="ECO:0000313" key="5">
    <source>
        <dbReference type="EMBL" id="MBC8575455.1"/>
    </source>
</evidence>
<dbReference type="PANTHER" id="PTHR30511:SF0">
    <property type="entry name" value="ALANINE RACEMASE, CATABOLIC-RELATED"/>
    <property type="match status" value="1"/>
</dbReference>
<dbReference type="InterPro" id="IPR029066">
    <property type="entry name" value="PLP-binding_barrel"/>
</dbReference>
<dbReference type="SMART" id="SM01005">
    <property type="entry name" value="Ala_racemase_C"/>
    <property type="match status" value="1"/>
</dbReference>
<dbReference type="SUPFAM" id="SSF50621">
    <property type="entry name" value="Alanine racemase C-terminal domain-like"/>
    <property type="match status" value="1"/>
</dbReference>
<dbReference type="EC" id="5.1.1.1" evidence="5"/>
<organism evidence="5 6">
    <name type="scientific">Yanshouia hominis</name>
    <dbReference type="NCBI Taxonomy" id="2763673"/>
    <lineage>
        <taxon>Bacteria</taxon>
        <taxon>Bacillati</taxon>
        <taxon>Bacillota</taxon>
        <taxon>Clostridia</taxon>
        <taxon>Eubacteriales</taxon>
        <taxon>Oscillospiraceae</taxon>
        <taxon>Yanshouia</taxon>
    </lineage>
</organism>
<evidence type="ECO:0000259" key="4">
    <source>
        <dbReference type="SMART" id="SM01005"/>
    </source>
</evidence>
<dbReference type="Pfam" id="PF01168">
    <property type="entry name" value="Ala_racemase_N"/>
    <property type="match status" value="1"/>
</dbReference>
<dbReference type="InterPro" id="IPR011079">
    <property type="entry name" value="Ala_racemase_C"/>
</dbReference>
<feature type="domain" description="Alanine racemase C-terminal" evidence="4">
    <location>
        <begin position="249"/>
        <end position="381"/>
    </location>
</feature>
<evidence type="ECO:0000256" key="2">
    <source>
        <dbReference type="ARBA" id="ARBA00022898"/>
    </source>
</evidence>
<dbReference type="InterPro" id="IPR009006">
    <property type="entry name" value="Ala_racemase/Decarboxylase_C"/>
</dbReference>